<evidence type="ECO:0000313" key="1">
    <source>
        <dbReference type="EMBL" id="GGI54467.1"/>
    </source>
</evidence>
<evidence type="ECO:0000313" key="2">
    <source>
        <dbReference type="Proteomes" id="UP000627205"/>
    </source>
</evidence>
<gene>
    <name evidence="1" type="ORF">GCM10011430_16410</name>
</gene>
<dbReference type="AlphaFoldDB" id="A0A8J3F4F2"/>
<dbReference type="RefSeq" id="WP_229724026.1">
    <property type="nucleotide sequence ID" value="NZ_BMDP01000002.1"/>
</dbReference>
<proteinExistence type="predicted"/>
<sequence length="72" mass="8072">MKEIAEFRVKSPSGKEIILEQDGKGVTYLDYGSTKLPRDFTGYRIKDTDRIAEDLGGGKFKLKGDGEVYSRP</sequence>
<dbReference type="EMBL" id="BMDP01000002">
    <property type="protein sequence ID" value="GGI54467.1"/>
    <property type="molecule type" value="Genomic_DNA"/>
</dbReference>
<dbReference type="Proteomes" id="UP000627205">
    <property type="component" value="Unassembled WGS sequence"/>
</dbReference>
<reference evidence="1" key="2">
    <citation type="submission" date="2020-09" db="EMBL/GenBank/DDBJ databases">
        <authorList>
            <person name="Sun Q."/>
            <person name="Sedlacek I."/>
        </authorList>
    </citation>
    <scope>NUCLEOTIDE SEQUENCE</scope>
    <source>
        <strain evidence="1">CCM 7664</strain>
    </source>
</reference>
<organism evidence="1 2">
    <name type="scientific">Oxalicibacterium solurbis</name>
    <dbReference type="NCBI Taxonomy" id="69280"/>
    <lineage>
        <taxon>Bacteria</taxon>
        <taxon>Pseudomonadati</taxon>
        <taxon>Pseudomonadota</taxon>
        <taxon>Betaproteobacteria</taxon>
        <taxon>Burkholderiales</taxon>
        <taxon>Oxalobacteraceae</taxon>
        <taxon>Oxalicibacterium</taxon>
    </lineage>
</organism>
<protein>
    <submittedName>
        <fullName evidence="1">Uncharacterized protein</fullName>
    </submittedName>
</protein>
<accession>A0A8J3F4F2</accession>
<keyword evidence="2" id="KW-1185">Reference proteome</keyword>
<reference evidence="1" key="1">
    <citation type="journal article" date="2014" name="Int. J. Syst. Evol. Microbiol.">
        <title>Complete genome sequence of Corynebacterium casei LMG S-19264T (=DSM 44701T), isolated from a smear-ripened cheese.</title>
        <authorList>
            <consortium name="US DOE Joint Genome Institute (JGI-PGF)"/>
            <person name="Walter F."/>
            <person name="Albersmeier A."/>
            <person name="Kalinowski J."/>
            <person name="Ruckert C."/>
        </authorList>
    </citation>
    <scope>NUCLEOTIDE SEQUENCE</scope>
    <source>
        <strain evidence="1">CCM 7664</strain>
    </source>
</reference>
<comment type="caution">
    <text evidence="1">The sequence shown here is derived from an EMBL/GenBank/DDBJ whole genome shotgun (WGS) entry which is preliminary data.</text>
</comment>
<name>A0A8J3F4F2_9BURK</name>